<sequence length="570" mass="59481">MPIKLCAGLHATDLKLHSCTVEHAAEYFSGFFREAKLGTPIAADQIALYRCTKVHPKAHGQDHTAPSSASTDRIEEGQVIMAILPNNSVFGSQHADDMLAKARHYEQEAIRLEERLQEMQEQYKLLEEKLLKEGSALYQAQLDRDEATTRLKEYMRLHPAEEREPVSPSTAADSPLPSASPFPQEAPSDGKAPGGGGGGEKVPVAVATAAAVLDEAGAWRAAAESPEEAHTTETTEVTSEEREPVSPSTAADSPLPSASPFPQEAPSDGKAPGGGGGGEKVPVAVAAAAAVLDEAGAGRAAAESPEEAHTTETTEGTSASDAHHPKPPPAKAKPAAKQSAKSTPPQPKTKTASVTAAKQPPGTAGKAKPEGNKATAAGKAKPEGNKATAACKRTGGPPHVTVAHEGDKWPGEGGAEGQGSRLVPKVVRQVVSGGAAVAKEVRKEQGDAAAPSQAGTKGRQKWVPKGSCAAASPPVGNPGGGGAKPVYGGVTILQRDPNAPPAPNRRLTCRDAPPPPLLSYEERLEEYEIFKVWELGMAPSPTRPPTTAEVANRLINHHLQYRPNGNRRRQ</sequence>
<accession>A0A0G4EXE8</accession>
<evidence type="ECO:0000256" key="2">
    <source>
        <dbReference type="SAM" id="MobiDB-lite"/>
    </source>
</evidence>
<feature type="compositionally biased region" description="Basic and acidic residues" evidence="2">
    <location>
        <begin position="227"/>
        <end position="244"/>
    </location>
</feature>
<evidence type="ECO:0000256" key="1">
    <source>
        <dbReference type="SAM" id="Coils"/>
    </source>
</evidence>
<evidence type="ECO:0000313" key="3">
    <source>
        <dbReference type="EMBL" id="CEM03249.1"/>
    </source>
</evidence>
<keyword evidence="1" id="KW-0175">Coiled coil</keyword>
<reference evidence="3 4" key="1">
    <citation type="submission" date="2014-11" db="EMBL/GenBank/DDBJ databases">
        <authorList>
            <person name="Zhu J."/>
            <person name="Qi W."/>
            <person name="Song R."/>
        </authorList>
    </citation>
    <scope>NUCLEOTIDE SEQUENCE [LARGE SCALE GENOMIC DNA]</scope>
</reference>
<evidence type="ECO:0000313" key="4">
    <source>
        <dbReference type="Proteomes" id="UP000041254"/>
    </source>
</evidence>
<dbReference type="InParanoid" id="A0A0G4EXE8"/>
<dbReference type="AlphaFoldDB" id="A0A0G4EXE8"/>
<dbReference type="EMBL" id="CDMY01000336">
    <property type="protein sequence ID" value="CEM03249.1"/>
    <property type="molecule type" value="Genomic_DNA"/>
</dbReference>
<feature type="coiled-coil region" evidence="1">
    <location>
        <begin position="95"/>
        <end position="136"/>
    </location>
</feature>
<feature type="region of interest" description="Disordered" evidence="2">
    <location>
        <begin position="440"/>
        <end position="516"/>
    </location>
</feature>
<dbReference type="VEuPathDB" id="CryptoDB:Vbra_21097"/>
<dbReference type="Proteomes" id="UP000041254">
    <property type="component" value="Unassembled WGS sequence"/>
</dbReference>
<protein>
    <submittedName>
        <fullName evidence="3">Uncharacterized protein</fullName>
    </submittedName>
</protein>
<feature type="region of interest" description="Disordered" evidence="2">
    <location>
        <begin position="218"/>
        <end position="280"/>
    </location>
</feature>
<organism evidence="3 4">
    <name type="scientific">Vitrella brassicaformis (strain CCMP3155)</name>
    <dbReference type="NCBI Taxonomy" id="1169540"/>
    <lineage>
        <taxon>Eukaryota</taxon>
        <taxon>Sar</taxon>
        <taxon>Alveolata</taxon>
        <taxon>Colpodellida</taxon>
        <taxon>Vitrellaceae</taxon>
        <taxon>Vitrella</taxon>
    </lineage>
</organism>
<name>A0A0G4EXE8_VITBC</name>
<gene>
    <name evidence="3" type="ORF">Vbra_21097</name>
</gene>
<feature type="region of interest" description="Disordered" evidence="2">
    <location>
        <begin position="157"/>
        <end position="202"/>
    </location>
</feature>
<keyword evidence="4" id="KW-1185">Reference proteome</keyword>
<feature type="compositionally biased region" description="Low complexity" evidence="2">
    <location>
        <begin position="332"/>
        <end position="343"/>
    </location>
</feature>
<proteinExistence type="predicted"/>
<feature type="region of interest" description="Disordered" evidence="2">
    <location>
        <begin position="295"/>
        <end position="421"/>
    </location>
</feature>